<name>A0AAD4LAX8_9AGAM</name>
<dbReference type="Proteomes" id="UP001201163">
    <property type="component" value="Unassembled WGS sequence"/>
</dbReference>
<feature type="domain" description="Peptidase S53" evidence="11">
    <location>
        <begin position="226"/>
        <end position="618"/>
    </location>
</feature>
<dbReference type="SUPFAM" id="SSF54897">
    <property type="entry name" value="Protease propeptides/inhibitors"/>
    <property type="match status" value="1"/>
</dbReference>
<dbReference type="InterPro" id="IPR015366">
    <property type="entry name" value="S53_propep"/>
</dbReference>
<dbReference type="GO" id="GO:0046872">
    <property type="term" value="F:metal ion binding"/>
    <property type="evidence" value="ECO:0007669"/>
    <property type="project" value="UniProtKB-UniRule"/>
</dbReference>
<evidence type="ECO:0000256" key="1">
    <source>
        <dbReference type="ARBA" id="ARBA00004239"/>
    </source>
</evidence>
<keyword evidence="5" id="KW-0720">Serine protease</keyword>
<feature type="signal peptide" evidence="10">
    <location>
        <begin position="1"/>
        <end position="21"/>
    </location>
</feature>
<dbReference type="CDD" id="cd11377">
    <property type="entry name" value="Pro-peptidase_S53"/>
    <property type="match status" value="1"/>
</dbReference>
<dbReference type="InterPro" id="IPR030400">
    <property type="entry name" value="Sedolisin_dom"/>
</dbReference>
<organism evidence="12 13">
    <name type="scientific">Lactarius akahatsu</name>
    <dbReference type="NCBI Taxonomy" id="416441"/>
    <lineage>
        <taxon>Eukaryota</taxon>
        <taxon>Fungi</taxon>
        <taxon>Dikarya</taxon>
        <taxon>Basidiomycota</taxon>
        <taxon>Agaricomycotina</taxon>
        <taxon>Agaricomycetes</taxon>
        <taxon>Russulales</taxon>
        <taxon>Russulaceae</taxon>
        <taxon>Lactarius</taxon>
    </lineage>
</organism>
<evidence type="ECO:0000259" key="11">
    <source>
        <dbReference type="PROSITE" id="PS51695"/>
    </source>
</evidence>
<accession>A0AAD4LAX8</accession>
<dbReference type="GO" id="GO:0005576">
    <property type="term" value="C:extracellular region"/>
    <property type="evidence" value="ECO:0007669"/>
    <property type="project" value="UniProtKB-SubCell"/>
</dbReference>
<comment type="caution">
    <text evidence="8">Lacks conserved residue(s) required for the propagation of feature annotation.</text>
</comment>
<protein>
    <submittedName>
        <fullName evidence="12">Subtilisin-like protein</fullName>
    </submittedName>
</protein>
<reference evidence="12" key="1">
    <citation type="submission" date="2022-01" db="EMBL/GenBank/DDBJ databases">
        <title>Comparative genomics reveals a dynamic genome evolution in the ectomycorrhizal milk-cap (Lactarius) mushrooms.</title>
        <authorList>
            <consortium name="DOE Joint Genome Institute"/>
            <person name="Lebreton A."/>
            <person name="Tang N."/>
            <person name="Kuo A."/>
            <person name="LaButti K."/>
            <person name="Drula E."/>
            <person name="Barry K."/>
            <person name="Clum A."/>
            <person name="Lipzen A."/>
            <person name="Mousain D."/>
            <person name="Ng V."/>
            <person name="Wang R."/>
            <person name="Wang X."/>
            <person name="Dai Y."/>
            <person name="Henrissat B."/>
            <person name="Grigoriev I.V."/>
            <person name="Guerin-Laguette A."/>
            <person name="Yu F."/>
            <person name="Martin F.M."/>
        </authorList>
    </citation>
    <scope>NUCLEOTIDE SEQUENCE</scope>
    <source>
        <strain evidence="12">QP</strain>
    </source>
</reference>
<dbReference type="SMART" id="SM00944">
    <property type="entry name" value="Pro-kuma_activ"/>
    <property type="match status" value="1"/>
</dbReference>
<evidence type="ECO:0000256" key="3">
    <source>
        <dbReference type="ARBA" id="ARBA00022723"/>
    </source>
</evidence>
<evidence type="ECO:0000256" key="4">
    <source>
        <dbReference type="ARBA" id="ARBA00022801"/>
    </source>
</evidence>
<dbReference type="AlphaFoldDB" id="A0AAD4LAX8"/>
<dbReference type="Gene3D" id="3.40.50.200">
    <property type="entry name" value="Peptidase S8/S53 domain"/>
    <property type="match status" value="2"/>
</dbReference>
<evidence type="ECO:0000256" key="7">
    <source>
        <dbReference type="ARBA" id="ARBA00023145"/>
    </source>
</evidence>
<evidence type="ECO:0000256" key="8">
    <source>
        <dbReference type="PROSITE-ProRule" id="PRU01032"/>
    </source>
</evidence>
<dbReference type="CDD" id="cd04056">
    <property type="entry name" value="Peptidases_S53"/>
    <property type="match status" value="1"/>
</dbReference>
<dbReference type="InterPro" id="IPR036852">
    <property type="entry name" value="Peptidase_S8/S53_dom_sf"/>
</dbReference>
<evidence type="ECO:0000313" key="13">
    <source>
        <dbReference type="Proteomes" id="UP001201163"/>
    </source>
</evidence>
<evidence type="ECO:0000256" key="9">
    <source>
        <dbReference type="SAM" id="MobiDB-lite"/>
    </source>
</evidence>
<comment type="caution">
    <text evidence="12">The sequence shown here is derived from an EMBL/GenBank/DDBJ whole genome shotgun (WGS) entry which is preliminary data.</text>
</comment>
<evidence type="ECO:0000256" key="10">
    <source>
        <dbReference type="SAM" id="SignalP"/>
    </source>
</evidence>
<feature type="chain" id="PRO_5042231637" evidence="10">
    <location>
        <begin position="22"/>
        <end position="665"/>
    </location>
</feature>
<dbReference type="PANTHER" id="PTHR14218">
    <property type="entry name" value="PROTEASE S8 TRIPEPTIDYL PEPTIDASE I CLN2"/>
    <property type="match status" value="1"/>
</dbReference>
<evidence type="ECO:0000256" key="2">
    <source>
        <dbReference type="ARBA" id="ARBA00022670"/>
    </source>
</evidence>
<dbReference type="InterPro" id="IPR050819">
    <property type="entry name" value="Tripeptidyl-peptidase_I"/>
</dbReference>
<feature type="binding site" evidence="8">
    <location>
        <position position="598"/>
    </location>
    <ligand>
        <name>Ca(2+)</name>
        <dbReference type="ChEBI" id="CHEBI:29108"/>
    </ligand>
</feature>
<dbReference type="GO" id="GO:0006508">
    <property type="term" value="P:proteolysis"/>
    <property type="evidence" value="ECO:0007669"/>
    <property type="project" value="UniProtKB-KW"/>
</dbReference>
<evidence type="ECO:0000256" key="6">
    <source>
        <dbReference type="ARBA" id="ARBA00022837"/>
    </source>
</evidence>
<dbReference type="SUPFAM" id="SSF52743">
    <property type="entry name" value="Subtilisin-like"/>
    <property type="match status" value="2"/>
</dbReference>
<dbReference type="PANTHER" id="PTHR14218:SF15">
    <property type="entry name" value="TRIPEPTIDYL-PEPTIDASE 1"/>
    <property type="match status" value="1"/>
</dbReference>
<evidence type="ECO:0000313" key="12">
    <source>
        <dbReference type="EMBL" id="KAH8979433.1"/>
    </source>
</evidence>
<keyword evidence="2" id="KW-0645">Protease</keyword>
<dbReference type="GO" id="GO:0008240">
    <property type="term" value="F:tripeptidyl-peptidase activity"/>
    <property type="evidence" value="ECO:0007669"/>
    <property type="project" value="TreeGrafter"/>
</dbReference>
<feature type="region of interest" description="Disordered" evidence="9">
    <location>
        <begin position="201"/>
        <end position="225"/>
    </location>
</feature>
<proteinExistence type="predicted"/>
<feature type="binding site" evidence="8">
    <location>
        <position position="578"/>
    </location>
    <ligand>
        <name>Ca(2+)</name>
        <dbReference type="ChEBI" id="CHEBI:29108"/>
    </ligand>
</feature>
<keyword evidence="7" id="KW-0865">Zymogen</keyword>
<keyword evidence="13" id="KW-1185">Reference proteome</keyword>
<sequence length="665" mass="72388">MRYRWLSVLFVLTVASLTCLAIPLAQPWHDLSVKHAWNAVPDNWECLGPPPPGITIDLYVALQPKEENILREALYEVSTPGHPKYGKHLSKKKVAKLVEPHPDALELVHSWLAHHGVHSSSISTSHGGGWLTVTDVPVPQANELLGASYQLYRLAGTNDTAILRTVGYALPKVLHPHVKTVAPTTFFASARTLQLTPHRHSARTAGAPEKVASRGPVSVLSSRDEDMTPEELRRLYNTYTYQPTALTENAIGVLGYGRQFPSPADLNMFMSMFRPGSDLDEVTFTVETVNGGEYDPSRPGVEANLDLQYAQAIAYPTPHIFYSIGGNPRWSPENNKPTPGDYFLMWVNHLIVKETIPQTMSASFGVEEKDVPAEYAWTVCDMFMQLGVRGVSVLFSSGDDGVGVGNCQDTSGRVRFIPKFPATCPYVTTVGGTKSNPEVAAELSGGGFSNYFRRPAYQNVVVPAFLHSLGNQYDGIPGGRGIPDVSAQALKFVIVIHSAGARVSGTSCSTPVRLKHIACRPTLLRPSPSIQLIACVQTVAGIISLLNDFLISEGRDPLGFLNPWLYSTEGGMFSLNDIISGSNPGCGTDGFTAIPGWDPVTGLGTPDLSELLYVLRTMIGPGHQRRTMSDLFNKSDSAATRDAKGIDEYFLINSSTRSTPAYKYE</sequence>
<gene>
    <name evidence="12" type="ORF">EDB92DRAFT_1955159</name>
</gene>
<keyword evidence="3 8" id="KW-0479">Metal-binding</keyword>
<feature type="binding site" evidence="8">
    <location>
        <position position="596"/>
    </location>
    <ligand>
        <name>Ca(2+)</name>
        <dbReference type="ChEBI" id="CHEBI:29108"/>
    </ligand>
</feature>
<dbReference type="PROSITE" id="PS51695">
    <property type="entry name" value="SEDOLISIN"/>
    <property type="match status" value="1"/>
</dbReference>
<keyword evidence="4" id="KW-0378">Hydrolase</keyword>
<keyword evidence="6 8" id="KW-0106">Calcium</keyword>
<comment type="cofactor">
    <cofactor evidence="8">
        <name>Ca(2+)</name>
        <dbReference type="ChEBI" id="CHEBI:29108"/>
    </cofactor>
    <text evidence="8">Binds 1 Ca(2+) ion per subunit.</text>
</comment>
<evidence type="ECO:0000256" key="5">
    <source>
        <dbReference type="ARBA" id="ARBA00022825"/>
    </source>
</evidence>
<keyword evidence="10" id="KW-0732">Signal</keyword>
<comment type="subcellular location">
    <subcellularLocation>
        <location evidence="1">Secreted</location>
        <location evidence="1">Extracellular space</location>
    </subcellularLocation>
</comment>
<feature type="binding site" evidence="8">
    <location>
        <position position="577"/>
    </location>
    <ligand>
        <name>Ca(2+)</name>
        <dbReference type="ChEBI" id="CHEBI:29108"/>
    </ligand>
</feature>
<dbReference type="Pfam" id="PF09286">
    <property type="entry name" value="Pro-kuma_activ"/>
    <property type="match status" value="1"/>
</dbReference>
<dbReference type="GO" id="GO:0004252">
    <property type="term" value="F:serine-type endopeptidase activity"/>
    <property type="evidence" value="ECO:0007669"/>
    <property type="project" value="InterPro"/>
</dbReference>
<dbReference type="EMBL" id="JAKELL010000172">
    <property type="protein sequence ID" value="KAH8979433.1"/>
    <property type="molecule type" value="Genomic_DNA"/>
</dbReference>